<dbReference type="Proteomes" id="UP000602198">
    <property type="component" value="Unassembled WGS sequence"/>
</dbReference>
<gene>
    <name evidence="2" type="ORF">JK358_31655</name>
</gene>
<evidence type="ECO:0000313" key="3">
    <source>
        <dbReference type="Proteomes" id="UP000602198"/>
    </source>
</evidence>
<feature type="domain" description="DUF6817" evidence="1">
    <location>
        <begin position="17"/>
        <end position="101"/>
    </location>
</feature>
<name>A0ABS1MFY1_9NOCA</name>
<organism evidence="2 3">
    <name type="scientific">Nocardia acididurans</name>
    <dbReference type="NCBI Taxonomy" id="2802282"/>
    <lineage>
        <taxon>Bacteria</taxon>
        <taxon>Bacillati</taxon>
        <taxon>Actinomycetota</taxon>
        <taxon>Actinomycetes</taxon>
        <taxon>Mycobacteriales</taxon>
        <taxon>Nocardiaceae</taxon>
        <taxon>Nocardia</taxon>
    </lineage>
</organism>
<dbReference type="InterPro" id="IPR049202">
    <property type="entry name" value="DUF6817"/>
</dbReference>
<reference evidence="2 3" key="1">
    <citation type="submission" date="2021-01" db="EMBL/GenBank/DDBJ databases">
        <title>WGS of actinomycetes isolated from Thailand.</title>
        <authorList>
            <person name="Thawai C."/>
        </authorList>
    </citation>
    <scope>NUCLEOTIDE SEQUENCE [LARGE SCALE GENOMIC DNA]</scope>
    <source>
        <strain evidence="2 3">LPG 2</strain>
    </source>
</reference>
<evidence type="ECO:0000313" key="2">
    <source>
        <dbReference type="EMBL" id="MBL1078970.1"/>
    </source>
</evidence>
<dbReference type="RefSeq" id="WP_201954829.1">
    <property type="nucleotide sequence ID" value="NZ_JAERRJ010000013.1"/>
</dbReference>
<sequence length="187" mass="20438">MNDLGEIPAQRERVEQFLRERGAEGIPHPGGTLLAHLIRVGDTLAGWGAPVDVQLAGLSHATYGTDGFARALLPPEERGTLATLIGDHAEALVYLYGSCDRDAVYPQLHGSPVIFRDRFTGLAYEPPRSDLRAFVEITAANELDVLAHNGELAEKYSEALFQLFERAHHLLSAQAWQACREQLGPAT</sequence>
<protein>
    <recommendedName>
        <fullName evidence="1">DUF6817 domain-containing protein</fullName>
    </recommendedName>
</protein>
<dbReference type="EMBL" id="JAERRJ010000013">
    <property type="protein sequence ID" value="MBL1078970.1"/>
    <property type="molecule type" value="Genomic_DNA"/>
</dbReference>
<accession>A0ABS1MFY1</accession>
<dbReference type="Pfam" id="PF20680">
    <property type="entry name" value="DUF6817"/>
    <property type="match status" value="1"/>
</dbReference>
<keyword evidence="3" id="KW-1185">Reference proteome</keyword>
<evidence type="ECO:0000259" key="1">
    <source>
        <dbReference type="Pfam" id="PF20680"/>
    </source>
</evidence>
<proteinExistence type="predicted"/>
<comment type="caution">
    <text evidence="2">The sequence shown here is derived from an EMBL/GenBank/DDBJ whole genome shotgun (WGS) entry which is preliminary data.</text>
</comment>